<dbReference type="AlphaFoldDB" id="A0A6J4UNK7"/>
<feature type="compositionally biased region" description="Basic residues" evidence="1">
    <location>
        <begin position="55"/>
        <end position="67"/>
    </location>
</feature>
<accession>A0A6J4UNK7</accession>
<protein>
    <submittedName>
        <fullName evidence="2">Uncharacterized protein</fullName>
    </submittedName>
</protein>
<dbReference type="EMBL" id="CADCWL010000050">
    <property type="protein sequence ID" value="CAA9555678.1"/>
    <property type="molecule type" value="Genomic_DNA"/>
</dbReference>
<organism evidence="2">
    <name type="scientific">uncultured Thermomicrobiales bacterium</name>
    <dbReference type="NCBI Taxonomy" id="1645740"/>
    <lineage>
        <taxon>Bacteria</taxon>
        <taxon>Pseudomonadati</taxon>
        <taxon>Thermomicrobiota</taxon>
        <taxon>Thermomicrobia</taxon>
        <taxon>Thermomicrobiales</taxon>
        <taxon>environmental samples</taxon>
    </lineage>
</organism>
<name>A0A6J4UNK7_9BACT</name>
<evidence type="ECO:0000313" key="2">
    <source>
        <dbReference type="EMBL" id="CAA9555678.1"/>
    </source>
</evidence>
<sequence>ASAPRCSGLGLATARYPSRSFPRELLPRPRFVRARRTRRRAQPRAGRSLREPRSVRRLPRRLRRVPRSSRFPVRPPDQSGGESPSRLRGRDRLSPRSAPAHQPVSHGSVAPAGDTGDGRNREIRPAVSRGRAGSARIRKGERPMETDAFYLDGDDPDAVERTM</sequence>
<feature type="non-terminal residue" evidence="2">
    <location>
        <position position="163"/>
    </location>
</feature>
<evidence type="ECO:0000256" key="1">
    <source>
        <dbReference type="SAM" id="MobiDB-lite"/>
    </source>
</evidence>
<feature type="non-terminal residue" evidence="2">
    <location>
        <position position="1"/>
    </location>
</feature>
<reference evidence="2" key="1">
    <citation type="submission" date="2020-02" db="EMBL/GenBank/DDBJ databases">
        <authorList>
            <person name="Meier V. D."/>
        </authorList>
    </citation>
    <scope>NUCLEOTIDE SEQUENCE</scope>
    <source>
        <strain evidence="2">AVDCRST_MAG19</strain>
    </source>
</reference>
<gene>
    <name evidence="2" type="ORF">AVDCRST_MAG19-1192</name>
</gene>
<feature type="compositionally biased region" description="Basic residues" evidence="1">
    <location>
        <begin position="30"/>
        <end position="42"/>
    </location>
</feature>
<feature type="region of interest" description="Disordered" evidence="1">
    <location>
        <begin position="1"/>
        <end position="163"/>
    </location>
</feature>
<proteinExistence type="predicted"/>